<dbReference type="GeneID" id="18266931"/>
<keyword evidence="2" id="KW-1185">Reference proteome</keyword>
<dbReference type="OrthoDB" id="23658at10239"/>
<proteinExistence type="predicted"/>
<reference evidence="1 2" key="2">
    <citation type="journal article" date="1997" name="Virus Res.">
        <title>Characterization of the ecdysteroid UDP-glucosyltransferase gene of a single nucleocapsid nucleopolyhedrovirus of Buzura suppressaria.</title>
        <authorList>
            <person name="Hu Z.H."/>
            <person name="Broer R."/>
            <person name="Westerlaken J."/>
            <person name="Martens J.W."/>
            <person name="Jin F."/>
            <person name="Jehle J.A."/>
            <person name="Wang L.M."/>
            <person name="Vlak J.M."/>
        </authorList>
    </citation>
    <scope>NUCLEOTIDE SEQUENCE [LARGE SCALE GENOMIC DNA]</scope>
    <source>
        <strain evidence="1">Hubei</strain>
    </source>
</reference>
<protein>
    <submittedName>
        <fullName evidence="1">DBP-1</fullName>
    </submittedName>
</protein>
<reference evidence="1 2" key="4">
    <citation type="journal article" date="1998" name="J. Gen. Virol.">
        <title>Distinct gene arrangement in the Buzura suppressaria single-nucleocapsid nucleopolyhedrovirus genome.</title>
        <authorList>
            <person name="Hu Z.H."/>
            <person name="Arif B.M."/>
            <person name="Jin F."/>
            <person name="Martens J.W."/>
            <person name="Chen X.W."/>
            <person name="Sun J.S."/>
            <person name="Zuidema D."/>
            <person name="Goldbach R.W."/>
            <person name="Vlak J.M."/>
        </authorList>
    </citation>
    <scope>NUCLEOTIDE SEQUENCE [LARGE SCALE GENOMIC DNA]</scope>
    <source>
        <strain evidence="1">Hubei</strain>
    </source>
</reference>
<dbReference type="EMBL" id="KF611977">
    <property type="protein sequence ID" value="AHH82600.1"/>
    <property type="molecule type" value="Genomic_DNA"/>
</dbReference>
<dbReference type="Proteomes" id="UP000214366">
    <property type="component" value="Segment"/>
</dbReference>
<evidence type="ECO:0000313" key="1">
    <source>
        <dbReference type="EMBL" id="AHH82600.1"/>
    </source>
</evidence>
<accession>W5VK96</accession>
<sequence>MSEYKKKRSAMAQNDKNDNQLCIFEPMVQIKPHLTWQNKLLHKLNTSKEWNKILKCSTFFNKLEEILNELKRCEAFNERVLLNIKRARRNGNSTIFCLETPVQSLSFSKVYFFAQVNVTRCVGQFGEYLRIQWRETEPFHIACASALQKHLDCLCILQSHYNYNVPDDSLIKNVLMRHFFRIPRDMNSVIYMTGKLSSDKPLETIPFDVSTYNDTLMLNHSVEFTMGAIIEGVREYVTRTKLTQLDNNKTVDKKTYSVALKSMLFFISDE</sequence>
<reference evidence="1 2" key="5">
    <citation type="journal article" date="1998" name="Virus Res.">
        <title>Genetic organization of the HindIII-I region of the single-nucleocapsid nucleopolyhedrovirus of Buzura suppressaria.</title>
        <authorList>
            <person name="Hu Z.H."/>
            <person name="Arif B.M."/>
            <person name="Sun J.S."/>
            <person name="Chen X.W."/>
            <person name="Zuidema D."/>
            <person name="Goldbach R.W."/>
            <person name="Vlak J.M."/>
        </authorList>
    </citation>
    <scope>NUCLEOTIDE SEQUENCE [LARGE SCALE GENOMIC DNA]</scope>
    <source>
        <strain evidence="1">Hubei</strain>
    </source>
</reference>
<dbReference type="InterPro" id="IPR006871">
    <property type="entry name" value="ssDNA-bd_baculovirus"/>
</dbReference>
<dbReference type="KEGG" id="vg:18266931"/>
<reference evidence="1 2" key="6">
    <citation type="journal article" date="2014" name="PLoS ONE">
        <title>Genome Sequence and Analysis of Buzura suppressaria Nucleopolyhedrovirus: A Group II Alphabaculovirus.</title>
        <authorList>
            <person name="Zhu Z."/>
            <person name="Yin F."/>
            <person name="Liu X."/>
            <person name="Hou D."/>
            <person name="Wang J."/>
            <person name="Zhang L."/>
            <person name="Arif B."/>
            <person name="Wang H."/>
            <person name="Deng F."/>
            <person name="Hu Z."/>
        </authorList>
    </citation>
    <scope>NUCLEOTIDE SEQUENCE [LARGE SCALE GENOMIC DNA]</scope>
    <source>
        <strain evidence="1">Hubei</strain>
    </source>
</reference>
<dbReference type="Pfam" id="PF04786">
    <property type="entry name" value="Baculo_DNA_bind"/>
    <property type="match status" value="1"/>
</dbReference>
<organismHost>
    <name type="scientific">Lepidoptera</name>
    <name type="common">moths &amp; butterflies</name>
    <dbReference type="NCBI Taxonomy" id="7088"/>
</organismHost>
<evidence type="ECO:0000313" key="2">
    <source>
        <dbReference type="Proteomes" id="UP000214366"/>
    </source>
</evidence>
<dbReference type="RefSeq" id="YP_009001788.1">
    <property type="nucleotide sequence ID" value="NC_023442.1"/>
</dbReference>
<reference evidence="1 2" key="3">
    <citation type="journal article" date="1998" name="J. Gen. Virol.">
        <title>The single-nucleocapsid nucleopolyhedrovirus of Buzura suppressaria encodes a P10 protein.</title>
        <authorList>
            <person name="van Oers M.M."/>
            <person name="Hu Z."/>
            <person name="Arif B.M."/>
            <person name="van Strien E.A."/>
            <person name="van Lent J.W."/>
            <person name="Vlak J.M."/>
        </authorList>
    </citation>
    <scope>NUCLEOTIDE SEQUENCE [LARGE SCALE GENOMIC DNA]</scope>
    <source>
        <strain evidence="1">Hubei</strain>
    </source>
</reference>
<reference evidence="1 2" key="1">
    <citation type="journal article" date="1993" name="J. Gen. Virol.">
        <title>Nucleotide sequence of the Buzura suppressaria single nucleocapsid nuclear polyhedrosis virus polyhedrin gene.</title>
        <authorList>
            <person name="Hu Z.H."/>
            <person name="Liu M.F."/>
            <person name="Jin F."/>
            <person name="Wang Z.X."/>
            <person name="Liu X.Y."/>
            <person name="Li M.J."/>
            <person name="Liang B.F."/>
            <person name="Xie T.E."/>
        </authorList>
    </citation>
    <scope>NUCLEOTIDE SEQUENCE [LARGE SCALE GENOMIC DNA]</scope>
    <source>
        <strain evidence="1">Hubei</strain>
    </source>
</reference>
<organism evidence="1 2">
    <name type="scientific">Buzura suppressaria nuclear polyhedrosis virus</name>
    <name type="common">BsNPV</name>
    <dbReference type="NCBI Taxonomy" id="74320"/>
    <lineage>
        <taxon>Viruses</taxon>
        <taxon>Viruses incertae sedis</taxon>
        <taxon>Naldaviricetes</taxon>
        <taxon>Lefavirales</taxon>
        <taxon>Baculoviridae</taxon>
        <taxon>Alphabaculovirus</taxon>
        <taxon>Alphabaculovirus busuppressariae</taxon>
    </lineage>
</organism>
<name>W5VK96_NPVBS</name>